<sequence>MEIGSSWAWLLAAVAAIVVLLRVAALGEKRLARHWPDFHARWSERWYVQHTLAASMAAVGLGCAGYAHGLPDGFGSFAIYLAWAASAAALAYLARWISIAVLVCLCPLLLPEVIGGLLHAWRHRRDRVPSPSDWLPPGGARLGGPAPCDRES</sequence>
<keyword evidence="4" id="KW-1185">Reference proteome</keyword>
<feature type="compositionally biased region" description="Low complexity" evidence="1">
    <location>
        <begin position="135"/>
        <end position="152"/>
    </location>
</feature>
<protein>
    <submittedName>
        <fullName evidence="3">Uncharacterized protein</fullName>
    </submittedName>
</protein>
<gene>
    <name evidence="3" type="ORF">AZ78_2482</name>
</gene>
<feature type="transmembrane region" description="Helical" evidence="2">
    <location>
        <begin position="100"/>
        <end position="121"/>
    </location>
</feature>
<keyword evidence="2" id="KW-0812">Transmembrane</keyword>
<name>A0A108U9B9_9GAMM</name>
<feature type="transmembrane region" description="Helical" evidence="2">
    <location>
        <begin position="6"/>
        <end position="25"/>
    </location>
</feature>
<comment type="caution">
    <text evidence="3">The sequence shown here is derived from an EMBL/GenBank/DDBJ whole genome shotgun (WGS) entry which is preliminary data.</text>
</comment>
<reference evidence="3 4" key="1">
    <citation type="journal article" date="2014" name="Genome Announc.">
        <title>Draft Genome Sequence of Lysobacter capsici AZ78, a Bacterium Antagonistic to Plant-Pathogenic Oomycetes.</title>
        <authorList>
            <person name="Puopolo G."/>
            <person name="Sonego P."/>
            <person name="Engelen K."/>
            <person name="Pertot I."/>
        </authorList>
    </citation>
    <scope>NUCLEOTIDE SEQUENCE [LARGE SCALE GENOMIC DNA]</scope>
    <source>
        <strain evidence="3 4">AZ78</strain>
    </source>
</reference>
<dbReference type="Proteomes" id="UP000023435">
    <property type="component" value="Unassembled WGS sequence"/>
</dbReference>
<proteinExistence type="predicted"/>
<keyword evidence="2" id="KW-1133">Transmembrane helix</keyword>
<dbReference type="EMBL" id="JAJA02000001">
    <property type="protein sequence ID" value="KWS04932.1"/>
    <property type="molecule type" value="Genomic_DNA"/>
</dbReference>
<evidence type="ECO:0000256" key="1">
    <source>
        <dbReference type="SAM" id="MobiDB-lite"/>
    </source>
</evidence>
<keyword evidence="2" id="KW-0472">Membrane</keyword>
<dbReference type="AlphaFoldDB" id="A0A108U9B9"/>
<dbReference type="RefSeq" id="WP_153019035.1">
    <property type="nucleotide sequence ID" value="NZ_JAJA02000001.1"/>
</dbReference>
<accession>A0A108U9B9</accession>
<evidence type="ECO:0000313" key="3">
    <source>
        <dbReference type="EMBL" id="KWS04932.1"/>
    </source>
</evidence>
<feature type="transmembrane region" description="Helical" evidence="2">
    <location>
        <begin position="73"/>
        <end position="93"/>
    </location>
</feature>
<feature type="region of interest" description="Disordered" evidence="1">
    <location>
        <begin position="128"/>
        <end position="152"/>
    </location>
</feature>
<feature type="transmembrane region" description="Helical" evidence="2">
    <location>
        <begin position="46"/>
        <end position="67"/>
    </location>
</feature>
<organism evidence="3 4">
    <name type="scientific">Lysobacter capsici AZ78</name>
    <dbReference type="NCBI Taxonomy" id="1444315"/>
    <lineage>
        <taxon>Bacteria</taxon>
        <taxon>Pseudomonadati</taxon>
        <taxon>Pseudomonadota</taxon>
        <taxon>Gammaproteobacteria</taxon>
        <taxon>Lysobacterales</taxon>
        <taxon>Lysobacteraceae</taxon>
        <taxon>Lysobacter</taxon>
    </lineage>
</organism>
<evidence type="ECO:0000313" key="4">
    <source>
        <dbReference type="Proteomes" id="UP000023435"/>
    </source>
</evidence>
<evidence type="ECO:0000256" key="2">
    <source>
        <dbReference type="SAM" id="Phobius"/>
    </source>
</evidence>